<evidence type="ECO:0000259" key="9">
    <source>
        <dbReference type="Pfam" id="PF25944"/>
    </source>
</evidence>
<dbReference type="OrthoDB" id="9772050at2"/>
<dbReference type="Pfam" id="PF25944">
    <property type="entry name" value="Beta-barrel_RND"/>
    <property type="match status" value="1"/>
</dbReference>
<evidence type="ECO:0000256" key="5">
    <source>
        <dbReference type="ARBA" id="ARBA00022519"/>
    </source>
</evidence>
<evidence type="ECO:0000256" key="2">
    <source>
        <dbReference type="ARBA" id="ARBA00009477"/>
    </source>
</evidence>
<feature type="domain" description="Multidrug resistance protein MdtA-like alpha-helical hairpin" evidence="7">
    <location>
        <begin position="114"/>
        <end position="180"/>
    </location>
</feature>
<feature type="domain" description="Multidrug resistance protein MdtA-like beta-barrel" evidence="9">
    <location>
        <begin position="217"/>
        <end position="297"/>
    </location>
</feature>
<keyword evidence="12" id="KW-1185">Reference proteome</keyword>
<dbReference type="NCBIfam" id="TIGR01730">
    <property type="entry name" value="RND_mfp"/>
    <property type="match status" value="1"/>
</dbReference>
<comment type="similarity">
    <text evidence="2">Belongs to the membrane fusion protein (MFP) (TC 8.A.1) family.</text>
</comment>
<protein>
    <submittedName>
        <fullName evidence="11">Efflux transporter, RND family, MFP subunit</fullName>
    </submittedName>
</protein>
<dbReference type="STRING" id="526222.Desal_1517"/>
<dbReference type="SUPFAM" id="SSF111369">
    <property type="entry name" value="HlyD-like secretion proteins"/>
    <property type="match status" value="1"/>
</dbReference>
<evidence type="ECO:0000256" key="1">
    <source>
        <dbReference type="ARBA" id="ARBA00004236"/>
    </source>
</evidence>
<dbReference type="Gene3D" id="2.40.420.20">
    <property type="match status" value="1"/>
</dbReference>
<evidence type="ECO:0000313" key="12">
    <source>
        <dbReference type="Proteomes" id="UP000002601"/>
    </source>
</evidence>
<dbReference type="PANTHER" id="PTHR30469:SF36">
    <property type="entry name" value="BLL3903 PROTEIN"/>
    <property type="match status" value="1"/>
</dbReference>
<evidence type="ECO:0000256" key="3">
    <source>
        <dbReference type="ARBA" id="ARBA00022448"/>
    </source>
</evidence>
<dbReference type="Pfam" id="PF25967">
    <property type="entry name" value="RND-MFP_C"/>
    <property type="match status" value="1"/>
</dbReference>
<dbReference type="PROSITE" id="PS51257">
    <property type="entry name" value="PROKAR_LIPOPROTEIN"/>
    <property type="match status" value="1"/>
</dbReference>
<organism evidence="11 12">
    <name type="scientific">Maridesulfovibrio salexigens (strain ATCC 14822 / DSM 2638 / NCIMB 8403 / VKM B-1763)</name>
    <name type="common">Desulfovibrio salexigens</name>
    <dbReference type="NCBI Taxonomy" id="526222"/>
    <lineage>
        <taxon>Bacteria</taxon>
        <taxon>Pseudomonadati</taxon>
        <taxon>Thermodesulfobacteriota</taxon>
        <taxon>Desulfovibrionia</taxon>
        <taxon>Desulfovibrionales</taxon>
        <taxon>Desulfovibrionaceae</taxon>
        <taxon>Maridesulfovibrio</taxon>
    </lineage>
</organism>
<feature type="domain" description="Multidrug resistance protein MdtA-like C-terminal permuted SH3" evidence="10">
    <location>
        <begin position="301"/>
        <end position="359"/>
    </location>
</feature>
<dbReference type="Pfam" id="PF25876">
    <property type="entry name" value="HH_MFP_RND"/>
    <property type="match status" value="1"/>
</dbReference>
<dbReference type="InterPro" id="IPR058626">
    <property type="entry name" value="MdtA-like_b-barrel"/>
</dbReference>
<dbReference type="Gene3D" id="2.40.30.170">
    <property type="match status" value="1"/>
</dbReference>
<evidence type="ECO:0000256" key="6">
    <source>
        <dbReference type="ARBA" id="ARBA00023136"/>
    </source>
</evidence>
<reference evidence="11 12" key="1">
    <citation type="submission" date="2009-06" db="EMBL/GenBank/DDBJ databases">
        <title>Complete sequence of Desulfovibrio salexigens DSM 2638.</title>
        <authorList>
            <consortium name="US DOE Joint Genome Institute"/>
            <person name="Lucas S."/>
            <person name="Copeland A."/>
            <person name="Lapidus A."/>
            <person name="Glavina del Rio T."/>
            <person name="Tice H."/>
            <person name="Bruce D."/>
            <person name="Goodwin L."/>
            <person name="Pitluck S."/>
            <person name="Munk A.C."/>
            <person name="Brettin T."/>
            <person name="Detter J.C."/>
            <person name="Han C."/>
            <person name="Tapia R."/>
            <person name="Larimer F."/>
            <person name="Land M."/>
            <person name="Hauser L."/>
            <person name="Kyrpides N."/>
            <person name="Anderson I."/>
            <person name="Wall J.D."/>
            <person name="Arkin A.P."/>
            <person name="Dehal P."/>
            <person name="Chivian D."/>
            <person name="Giles B."/>
            <person name="Hazen T.C."/>
        </authorList>
    </citation>
    <scope>NUCLEOTIDE SEQUENCE [LARGE SCALE GENOMIC DNA]</scope>
    <source>
        <strain evidence="12">ATCC 14822 / DSM 2638 / NCIMB 8403 / VKM B-1763</strain>
    </source>
</reference>
<dbReference type="AlphaFoldDB" id="C6BSA3"/>
<keyword evidence="6" id="KW-0472">Membrane</keyword>
<dbReference type="Gene3D" id="2.40.50.100">
    <property type="match status" value="1"/>
</dbReference>
<dbReference type="GO" id="GO:0015562">
    <property type="term" value="F:efflux transmembrane transporter activity"/>
    <property type="evidence" value="ECO:0007669"/>
    <property type="project" value="TreeGrafter"/>
</dbReference>
<evidence type="ECO:0000259" key="8">
    <source>
        <dbReference type="Pfam" id="PF25917"/>
    </source>
</evidence>
<accession>C6BSA3</accession>
<keyword evidence="5" id="KW-0997">Cell inner membrane</keyword>
<dbReference type="Pfam" id="PF25917">
    <property type="entry name" value="BSH_RND"/>
    <property type="match status" value="1"/>
</dbReference>
<dbReference type="HOGENOM" id="CLU_018816_2_0_7"/>
<dbReference type="InterPro" id="IPR006143">
    <property type="entry name" value="RND_pump_MFP"/>
</dbReference>
<comment type="subcellular location">
    <subcellularLocation>
        <location evidence="1">Cell membrane</location>
    </subcellularLocation>
</comment>
<dbReference type="eggNOG" id="COG0845">
    <property type="taxonomic scope" value="Bacteria"/>
</dbReference>
<proteinExistence type="inferred from homology"/>
<dbReference type="InterPro" id="IPR058625">
    <property type="entry name" value="MdtA-like_BSH"/>
</dbReference>
<name>C6BSA3_MARSD</name>
<dbReference type="InterPro" id="IPR058627">
    <property type="entry name" value="MdtA-like_C"/>
</dbReference>
<sequence length="389" mass="43327">MPRIKPSPAIHYIQRFTPLLLCVLFCFLLSGCKDDKEATGGYPPAPVTVAKAELKNTPYYLTAIGTVKAVDTITVRSRVTGYLSRIFIDDGQYVTKGQQLFTMDPSPYEASIGQLKAELASDITKYEQAKKDYNRYRDLVRRKVVSEEDFEEKRLDMKTASDAIAVTKAKLTDAKNDLNYCFIRSPINGLAGYVTPTEGNLIEENKDELVVINKISPIAVNFYLPQKYLAEVQKYSANKTLEVLAITEGRDNPESGELTFIDNNVDTKTGTIWMQGRFANTDKALWPGNYVEIRLKLYDENVINIPMEATCTGPNGKFIWIAHSNNTVDMRPVTVDRRAGKVDIITDGLKDKESIVTDGQLRLYPGAAITIKGKTTNSTTPSAHAKNGE</sequence>
<evidence type="ECO:0000313" key="11">
    <source>
        <dbReference type="EMBL" id="ACS79579.1"/>
    </source>
</evidence>
<dbReference type="GO" id="GO:1990281">
    <property type="term" value="C:efflux pump complex"/>
    <property type="evidence" value="ECO:0007669"/>
    <property type="project" value="TreeGrafter"/>
</dbReference>
<dbReference type="Gene3D" id="1.10.287.470">
    <property type="entry name" value="Helix hairpin bin"/>
    <property type="match status" value="1"/>
</dbReference>
<dbReference type="EMBL" id="CP001649">
    <property type="protein sequence ID" value="ACS79579.1"/>
    <property type="molecule type" value="Genomic_DNA"/>
</dbReference>
<evidence type="ECO:0000256" key="4">
    <source>
        <dbReference type="ARBA" id="ARBA00022475"/>
    </source>
</evidence>
<feature type="domain" description="Multidrug resistance protein MdtA-like barrel-sandwich hybrid" evidence="8">
    <location>
        <begin position="72"/>
        <end position="212"/>
    </location>
</feature>
<dbReference type="KEGG" id="dsa:Desal_1517"/>
<dbReference type="InterPro" id="IPR058624">
    <property type="entry name" value="MdtA-like_HH"/>
</dbReference>
<dbReference type="PANTHER" id="PTHR30469">
    <property type="entry name" value="MULTIDRUG RESISTANCE PROTEIN MDTA"/>
    <property type="match status" value="1"/>
</dbReference>
<dbReference type="RefSeq" id="WP_015851397.1">
    <property type="nucleotide sequence ID" value="NC_012881.1"/>
</dbReference>
<evidence type="ECO:0000259" key="10">
    <source>
        <dbReference type="Pfam" id="PF25967"/>
    </source>
</evidence>
<gene>
    <name evidence="11" type="ordered locus">Desal_1517</name>
</gene>
<keyword evidence="3" id="KW-0813">Transport</keyword>
<evidence type="ECO:0000259" key="7">
    <source>
        <dbReference type="Pfam" id="PF25876"/>
    </source>
</evidence>
<dbReference type="Proteomes" id="UP000002601">
    <property type="component" value="Chromosome"/>
</dbReference>
<keyword evidence="4" id="KW-1003">Cell membrane</keyword>